<dbReference type="InterPro" id="IPR001005">
    <property type="entry name" value="SANT/Myb"/>
</dbReference>
<evidence type="ECO:0000313" key="12">
    <source>
        <dbReference type="WBParaSite" id="L893_g3457.t1"/>
    </source>
</evidence>
<dbReference type="Gene3D" id="1.10.10.60">
    <property type="entry name" value="Homeodomain-like"/>
    <property type="match status" value="1"/>
</dbReference>
<keyword evidence="2" id="KW-0156">Chromatin regulator</keyword>
<keyword evidence="11" id="KW-1185">Reference proteome</keyword>
<dbReference type="InterPro" id="IPR017884">
    <property type="entry name" value="SANT_dom"/>
</dbReference>
<name>A0A1I8AAF7_9BILA</name>
<dbReference type="Pfam" id="PF16495">
    <property type="entry name" value="SWIRM-assoc_1"/>
    <property type="match status" value="1"/>
</dbReference>
<comment type="subcellular location">
    <subcellularLocation>
        <location evidence="1">Nucleus</location>
    </subcellularLocation>
</comment>
<dbReference type="Proteomes" id="UP000095287">
    <property type="component" value="Unplaced"/>
</dbReference>
<dbReference type="InterPro" id="IPR032448">
    <property type="entry name" value="SWIRM-assoc"/>
</dbReference>
<dbReference type="FunFam" id="1.10.10.10:FF:000020">
    <property type="entry name" value="SWI/SNF complex subunit SMARCC2 isoform c"/>
    <property type="match status" value="1"/>
</dbReference>
<evidence type="ECO:0000259" key="8">
    <source>
        <dbReference type="PROSITE" id="PS50090"/>
    </source>
</evidence>
<dbReference type="FunFam" id="1.10.10.60:FF:000014">
    <property type="entry name" value="SWI/SNF complex subunit SMARCC2 isoform C"/>
    <property type="match status" value="1"/>
</dbReference>
<evidence type="ECO:0000256" key="5">
    <source>
        <dbReference type="ARBA" id="ARBA00023242"/>
    </source>
</evidence>
<proteinExistence type="inferred from homology"/>
<evidence type="ECO:0000259" key="9">
    <source>
        <dbReference type="PROSITE" id="PS50934"/>
    </source>
</evidence>
<dbReference type="PANTHER" id="PTHR15381">
    <property type="entry name" value="CHONDROITIN SULFATE PROTEOGLYCAN 5 -RELATED"/>
    <property type="match status" value="1"/>
</dbReference>
<sequence length="838" mass="92809">MSSKRGGSNPKRSRRDEDVDMEEEENSRSGGLTMVNIPAGREKDTEFQAPKGQKTLTDMDTEDQVTNVEKDTEPNAVEQTHYIVVPSYSAWFDYNAIHQIEKRGLPEFFNGQNKSKTAEVYMAYRNFMIDTYRLNPFEYLSFTACRRNLAGDVCAILRVHSFLERWGLINYQVDAESRPAPIAPPSTSHFNILADTPMGVQTINPIPSNFSSASAEVKKEQKDGEEVKQEPGTSAAKNISHVGLKTDQYRKQLIAMQAKGCAPGREWTDQETLLLLEGLEMFKDDWNKVADHVGTRTQEECILKFLQLPIVDPYLEEDDIETEMTNHITQQPIPFSQTGNPVMSTVAFLSSVVDKRVAASAVKAALEEFGKLKDEVPSLMIEAHAKNIDAVMKDEDNIDGTVGLSRSGIAGQALPKNQSEEKKGESKDGEAMDTSESTEKPSTENGAEEGDVNVSELRAKAKRAVSEKVQAAAASALAAAAVKAKHLATIEERRIKSLVAQLVETQMKKLEMKLRHFDELEQILDKEREALEYQRQQLILERQAFHMDQLRYLEQRAKHDAHVKLVAGGHLPQSLPPGFEVSGPAAPQAQVQVALPPSAVAQAAGPHPEQGQHVQGSHQEQQHPQGHPQVAPQHGAPQQQPPQQTQTKSEPMDTDASRVQSPPTTSAPPSAQHPQVMQQHQPPVAQPPPQQAVPQQQPVPQQPPQHPPTSQQQYAYQPPPQQGGYGGPPQAYQQGYQQPYYQQGPPQGYYQQGARPPYPQQQYAQRPPYQQGPPPQQGYPQQGAPRHYAPPPPQGQYYPPPQGYPQYPPQYQGQPQMAAPPQSSDDAATPPMHQGHQG</sequence>
<dbReference type="InterPro" id="IPR036388">
    <property type="entry name" value="WH-like_DNA-bd_sf"/>
</dbReference>
<dbReference type="AlphaFoldDB" id="A0A1I8AAF7"/>
<dbReference type="GO" id="GO:0006325">
    <property type="term" value="P:chromatin organization"/>
    <property type="evidence" value="ECO:0007669"/>
    <property type="project" value="UniProtKB-KW"/>
</dbReference>
<keyword evidence="5" id="KW-0539">Nucleus</keyword>
<protein>
    <submittedName>
        <fullName evidence="12">SWI/SNF complex subunit SMARCC2</fullName>
    </submittedName>
</protein>
<dbReference type="InterPro" id="IPR009057">
    <property type="entry name" value="Homeodomain-like_sf"/>
</dbReference>
<evidence type="ECO:0000256" key="4">
    <source>
        <dbReference type="ARBA" id="ARBA00023163"/>
    </source>
</evidence>
<feature type="region of interest" description="Disordered" evidence="7">
    <location>
        <begin position="1"/>
        <end position="51"/>
    </location>
</feature>
<feature type="compositionally biased region" description="Low complexity" evidence="7">
    <location>
        <begin position="661"/>
        <end position="683"/>
    </location>
</feature>
<feature type="compositionally biased region" description="Low complexity" evidence="7">
    <location>
        <begin position="615"/>
        <end position="647"/>
    </location>
</feature>
<dbReference type="GO" id="GO:0045202">
    <property type="term" value="C:synapse"/>
    <property type="evidence" value="ECO:0007669"/>
    <property type="project" value="TreeGrafter"/>
</dbReference>
<keyword evidence="4" id="KW-0804">Transcription</keyword>
<dbReference type="Pfam" id="PF16498">
    <property type="entry name" value="SWIRM-assoc_3"/>
    <property type="match status" value="1"/>
</dbReference>
<dbReference type="Pfam" id="PF00249">
    <property type="entry name" value="Myb_DNA-binding"/>
    <property type="match status" value="1"/>
</dbReference>
<feature type="region of interest" description="Disordered" evidence="7">
    <location>
        <begin position="600"/>
        <end position="838"/>
    </location>
</feature>
<evidence type="ECO:0000256" key="3">
    <source>
        <dbReference type="ARBA" id="ARBA00023015"/>
    </source>
</evidence>
<feature type="region of interest" description="Disordered" evidence="7">
    <location>
        <begin position="402"/>
        <end position="454"/>
    </location>
</feature>
<comment type="similarity">
    <text evidence="6">Belongs to the SMARCC family.</text>
</comment>
<feature type="domain" description="Myb-like" evidence="8">
    <location>
        <begin position="267"/>
        <end position="309"/>
    </location>
</feature>
<evidence type="ECO:0000313" key="11">
    <source>
        <dbReference type="Proteomes" id="UP000095287"/>
    </source>
</evidence>
<dbReference type="SUPFAM" id="SSF46689">
    <property type="entry name" value="Homeodomain-like"/>
    <property type="match status" value="2"/>
</dbReference>
<dbReference type="PROSITE" id="PS51293">
    <property type="entry name" value="SANT"/>
    <property type="match status" value="1"/>
</dbReference>
<dbReference type="CDD" id="cd00167">
    <property type="entry name" value="SANT"/>
    <property type="match status" value="1"/>
</dbReference>
<dbReference type="GO" id="GO:0048858">
    <property type="term" value="P:cell projection morphogenesis"/>
    <property type="evidence" value="ECO:0007669"/>
    <property type="project" value="TreeGrafter"/>
</dbReference>
<reference evidence="12" key="1">
    <citation type="submission" date="2016-11" db="UniProtKB">
        <authorList>
            <consortium name="WormBaseParasite"/>
        </authorList>
    </citation>
    <scope>IDENTIFICATION</scope>
</reference>
<feature type="compositionally biased region" description="Basic and acidic residues" evidence="7">
    <location>
        <begin position="418"/>
        <end position="430"/>
    </location>
</feature>
<keyword evidence="3" id="KW-0805">Transcription regulation</keyword>
<evidence type="ECO:0000256" key="6">
    <source>
        <dbReference type="ARBA" id="ARBA00049655"/>
    </source>
</evidence>
<feature type="domain" description="SWIRM" evidence="9">
    <location>
        <begin position="83"/>
        <end position="180"/>
    </location>
</feature>
<organism evidence="11 12">
    <name type="scientific">Steinernema glaseri</name>
    <dbReference type="NCBI Taxonomy" id="37863"/>
    <lineage>
        <taxon>Eukaryota</taxon>
        <taxon>Metazoa</taxon>
        <taxon>Ecdysozoa</taxon>
        <taxon>Nematoda</taxon>
        <taxon>Chromadorea</taxon>
        <taxon>Rhabditida</taxon>
        <taxon>Tylenchina</taxon>
        <taxon>Panagrolaimomorpha</taxon>
        <taxon>Strongyloidoidea</taxon>
        <taxon>Steinernematidae</taxon>
        <taxon>Steinernema</taxon>
    </lineage>
</organism>
<dbReference type="InterPro" id="IPR007526">
    <property type="entry name" value="SWIRM"/>
</dbReference>
<dbReference type="PROSITE" id="PS50090">
    <property type="entry name" value="MYB_LIKE"/>
    <property type="match status" value="1"/>
</dbReference>
<feature type="compositionally biased region" description="Pro residues" evidence="7">
    <location>
        <begin position="788"/>
        <end position="808"/>
    </location>
</feature>
<evidence type="ECO:0000256" key="7">
    <source>
        <dbReference type="SAM" id="MobiDB-lite"/>
    </source>
</evidence>
<evidence type="ECO:0000256" key="2">
    <source>
        <dbReference type="ARBA" id="ARBA00022853"/>
    </source>
</evidence>
<dbReference type="Pfam" id="PF04433">
    <property type="entry name" value="SWIRM"/>
    <property type="match status" value="1"/>
</dbReference>
<dbReference type="GO" id="GO:0006355">
    <property type="term" value="P:regulation of DNA-templated transcription"/>
    <property type="evidence" value="ECO:0007669"/>
    <property type="project" value="UniProtKB-ARBA"/>
</dbReference>
<dbReference type="Gene3D" id="1.10.10.10">
    <property type="entry name" value="Winged helix-like DNA-binding domain superfamily/Winged helix DNA-binding domain"/>
    <property type="match status" value="1"/>
</dbReference>
<evidence type="ECO:0000256" key="1">
    <source>
        <dbReference type="ARBA" id="ARBA00004123"/>
    </source>
</evidence>
<dbReference type="SMART" id="SM00717">
    <property type="entry name" value="SANT"/>
    <property type="match status" value="1"/>
</dbReference>
<dbReference type="PROSITE" id="PS50934">
    <property type="entry name" value="SWIRM"/>
    <property type="match status" value="1"/>
</dbReference>
<feature type="domain" description="SANT" evidence="10">
    <location>
        <begin position="262"/>
        <end position="313"/>
    </location>
</feature>
<dbReference type="GO" id="GO:0016514">
    <property type="term" value="C:SWI/SNF complex"/>
    <property type="evidence" value="ECO:0007669"/>
    <property type="project" value="UniProtKB-ARBA"/>
</dbReference>
<dbReference type="WBParaSite" id="L893_g3457.t1">
    <property type="protein sequence ID" value="L893_g3457.t1"/>
    <property type="gene ID" value="L893_g3457"/>
</dbReference>
<accession>A0A1I8AAF7</accession>
<feature type="compositionally biased region" description="Low complexity" evidence="7">
    <location>
        <begin position="728"/>
        <end position="769"/>
    </location>
</feature>
<evidence type="ECO:0000259" key="10">
    <source>
        <dbReference type="PROSITE" id="PS51293"/>
    </source>
</evidence>
<dbReference type="PANTHER" id="PTHR15381:SF1">
    <property type="entry name" value="CHONDROITIN SULFATE PROTEOGLYCAN 5"/>
    <property type="match status" value="1"/>
</dbReference>
<feature type="compositionally biased region" description="Low complexity" evidence="7">
    <location>
        <begin position="809"/>
        <end position="822"/>
    </location>
</feature>
<dbReference type="InterPro" id="IPR032451">
    <property type="entry name" value="SMARCC_C"/>
</dbReference>